<evidence type="ECO:0000313" key="1">
    <source>
        <dbReference type="EMBL" id="MBP1966276.1"/>
    </source>
</evidence>
<dbReference type="EMBL" id="JAGGKV010000020">
    <property type="protein sequence ID" value="MBP1966276.1"/>
    <property type="molecule type" value="Genomic_DNA"/>
</dbReference>
<protein>
    <submittedName>
        <fullName evidence="1">Uncharacterized protein</fullName>
    </submittedName>
</protein>
<proteinExistence type="predicted"/>
<name>A0ABS4I793_9BACL</name>
<reference evidence="1 2" key="1">
    <citation type="submission" date="2021-03" db="EMBL/GenBank/DDBJ databases">
        <title>Genomic Encyclopedia of Type Strains, Phase IV (KMG-IV): sequencing the most valuable type-strain genomes for metagenomic binning, comparative biology and taxonomic classification.</title>
        <authorList>
            <person name="Goeker M."/>
        </authorList>
    </citation>
    <scope>NUCLEOTIDE SEQUENCE [LARGE SCALE GENOMIC DNA]</scope>
    <source>
        <strain evidence="1 2">DSM 24950</strain>
    </source>
</reference>
<organism evidence="1 2">
    <name type="scientific">Paenibacillus aceris</name>
    <dbReference type="NCBI Taxonomy" id="869555"/>
    <lineage>
        <taxon>Bacteria</taxon>
        <taxon>Bacillati</taxon>
        <taxon>Bacillota</taxon>
        <taxon>Bacilli</taxon>
        <taxon>Bacillales</taxon>
        <taxon>Paenibacillaceae</taxon>
        <taxon>Paenibacillus</taxon>
    </lineage>
</organism>
<sequence length="186" mass="21860">MKEEKFEADWDVHQRIEKLAIDAFRRGLSPEEVQELVLQSNEYMEWKSIERCFGTEYHQLFYYRDLAGAVEFEKYEDRIKHISRLVANGEKIEEDSSFLEEYQYDRLFHQIGIKITPVELGKEIGKLSELLNLTEPLGILQFLGLITNNPSSLLYLGLDEVSVLKNKENEIQLYLEGFTKTYTPIK</sequence>
<gene>
    <name evidence="1" type="ORF">J2Z65_005535</name>
</gene>
<dbReference type="Proteomes" id="UP001519344">
    <property type="component" value="Unassembled WGS sequence"/>
</dbReference>
<comment type="caution">
    <text evidence="1">The sequence shown here is derived from an EMBL/GenBank/DDBJ whole genome shotgun (WGS) entry which is preliminary data.</text>
</comment>
<dbReference type="RefSeq" id="WP_167065853.1">
    <property type="nucleotide sequence ID" value="NZ_JAAOZR010000044.1"/>
</dbReference>
<accession>A0ABS4I793</accession>
<keyword evidence="2" id="KW-1185">Reference proteome</keyword>
<evidence type="ECO:0000313" key="2">
    <source>
        <dbReference type="Proteomes" id="UP001519344"/>
    </source>
</evidence>